<dbReference type="Proteomes" id="UP000245910">
    <property type="component" value="Chromosome I"/>
</dbReference>
<evidence type="ECO:0000313" key="2">
    <source>
        <dbReference type="Proteomes" id="UP000245910"/>
    </source>
</evidence>
<dbReference type="AlphaFoldDB" id="A0A2L2TLG8"/>
<organism evidence="1 2">
    <name type="scientific">Fusarium venenatum</name>
    <dbReference type="NCBI Taxonomy" id="56646"/>
    <lineage>
        <taxon>Eukaryota</taxon>
        <taxon>Fungi</taxon>
        <taxon>Dikarya</taxon>
        <taxon>Ascomycota</taxon>
        <taxon>Pezizomycotina</taxon>
        <taxon>Sordariomycetes</taxon>
        <taxon>Hypocreomycetidae</taxon>
        <taxon>Hypocreales</taxon>
        <taxon>Nectriaceae</taxon>
        <taxon>Fusarium</taxon>
    </lineage>
</organism>
<name>A0A2L2TLG8_9HYPO</name>
<reference evidence="2" key="1">
    <citation type="submission" date="2014-10" db="EMBL/GenBank/DDBJ databases">
        <authorList>
            <person name="King R."/>
        </authorList>
    </citation>
    <scope>NUCLEOTIDE SEQUENCE [LARGE SCALE GENOMIC DNA]</scope>
    <source>
        <strain evidence="2">A3/5</strain>
    </source>
</reference>
<dbReference type="EMBL" id="LN649229">
    <property type="protein sequence ID" value="CEI65397.1"/>
    <property type="molecule type" value="Genomic_DNA"/>
</dbReference>
<evidence type="ECO:0000313" key="1">
    <source>
        <dbReference type="EMBL" id="CEI65397.1"/>
    </source>
</evidence>
<accession>A0A2L2TLG8</accession>
<proteinExistence type="predicted"/>
<keyword evidence="2" id="KW-1185">Reference proteome</keyword>
<sequence>MPEDTEFPPALQLIVQPGEDDIAARSDGERMQVGAHGRRQFQELWLWGSSYHKATTPTFNAQAHGPSHSTQSLLPSGEELKPHVAAVRMLEIGLVIADEPDRYKVTGHSRDKILEQQKRNRHILTRDGNLFRTYIKAGVYIQPQAKTFGDSVEKNIKAREKIIPRAIKYYAADIKEKEPKSNNDDADTTATGSKLLTLATTASDHLEDVQTEYQPFFSQYCAADNNGKTAFLAFDQDSSLSDEDIASLIEEFEQFKPQV</sequence>
<protein>
    <submittedName>
        <fullName evidence="1">Uncharacterized protein</fullName>
    </submittedName>
</protein>